<dbReference type="PIRSF" id="PIRSF036389">
    <property type="entry name" value="IOR_B"/>
    <property type="match status" value="1"/>
</dbReference>
<dbReference type="InterPro" id="IPR008274">
    <property type="entry name" value="AldOxase/xan_DH_MoCoBD1"/>
</dbReference>
<dbReference type="SMART" id="SM01008">
    <property type="entry name" value="Ald_Xan_dh_C"/>
    <property type="match status" value="1"/>
</dbReference>
<sequence length="750" mass="78366">MNAITPPALVEALALRDALPEDRPLNLSRRGLLGASLGALVLGAALRAAPARAQAAAAAAKPGTRVPAFLEIRPDGAILLKSPFVEGGQGVSTAMAQIVGEELDADPARFTVECAPPGADYLVVNGMRITGGSYSVRSSYATMRQLGASARHMLLQAAATRLGVPPESLSTAPGRVVHAASGRTLDYGALATEAAALPVPEGVALRAEKDFRWIGKPVARLDVREKSTGKATYAIDMAVEGMLQAAVQHAPRLGGEPGAIANEAAVRAMPGVHSIHRLPGAVAVVADRWWRARRAAEALEVTWTAPAAEARNALPADFSSEGMRAALAAAPGPGNAAETEGDAAAALKGAARTVEATYDAPYLAHGQLEPPSALARWNADGTLDLWLPNQAPEMFQRVAAQLAGIAPEKVRIHSPMLGGFFGRHFLYDAANPFPQAIQLAKATGRPVKLIWSREEEFLRDALRPMGLARFRAGLGADGMPVALEAEAVGEGPIGRYFGTKPGAADPSVVEGIAGKPYAIPNRRVAQVPVKHPAVIGFWRSVGHSMNDFFYEAFLDEMAEAGGQDPYALRLRLLAGKPRHKALLEAVADLSGGWKRGPYEAADGTRRARGVAMASPFGSEVATIAEVSLKGGEVVVHDVWVAIDPGRIVNPAIIEAQVNSAVALGLSSALLEEVVYADGAPQARNFDGYPILPPDRMPRVHVRIVESGAPMGGIGEPGLPGVPPAVVNAVAALTGQRIRSLPLSKTRLGAA</sequence>
<protein>
    <submittedName>
        <fullName evidence="2">Isoquinoline 1-oxidoreductase</fullName>
    </submittedName>
</protein>
<evidence type="ECO:0000313" key="3">
    <source>
        <dbReference type="Proteomes" id="UP000245048"/>
    </source>
</evidence>
<dbReference type="InterPro" id="IPR000674">
    <property type="entry name" value="Ald_Oxase/Xan_DH_a/b"/>
</dbReference>
<dbReference type="GO" id="GO:0016491">
    <property type="term" value="F:oxidoreductase activity"/>
    <property type="evidence" value="ECO:0007669"/>
    <property type="project" value="InterPro"/>
</dbReference>
<dbReference type="PANTHER" id="PTHR47495:SF2">
    <property type="entry name" value="ALDEHYDE DEHYDROGENASE"/>
    <property type="match status" value="1"/>
</dbReference>
<dbReference type="InterPro" id="IPR012368">
    <property type="entry name" value="OxRdtase_Mopterin-bd_su_IorB"/>
</dbReference>
<dbReference type="Gene3D" id="3.30.365.10">
    <property type="entry name" value="Aldehyde oxidase/xanthine dehydrogenase, molybdopterin binding domain"/>
    <property type="match status" value="4"/>
</dbReference>
<dbReference type="AlphaFoldDB" id="A0A2U1V4D2"/>
<dbReference type="PANTHER" id="PTHR47495">
    <property type="entry name" value="ALDEHYDE DEHYDROGENASE"/>
    <property type="match status" value="1"/>
</dbReference>
<accession>A0A2U1V4D2</accession>
<dbReference type="OrthoDB" id="9767994at2"/>
<dbReference type="EMBL" id="PDOA01000006">
    <property type="protein sequence ID" value="PWC28743.1"/>
    <property type="molecule type" value="Genomic_DNA"/>
</dbReference>
<dbReference type="PROSITE" id="PS51318">
    <property type="entry name" value="TAT"/>
    <property type="match status" value="1"/>
</dbReference>
<evidence type="ECO:0000313" key="2">
    <source>
        <dbReference type="EMBL" id="PWC28743.1"/>
    </source>
</evidence>
<dbReference type="Pfam" id="PF20256">
    <property type="entry name" value="MoCoBD_2"/>
    <property type="match status" value="2"/>
</dbReference>
<dbReference type="SUPFAM" id="SSF56003">
    <property type="entry name" value="Molybdenum cofactor-binding domain"/>
    <property type="match status" value="2"/>
</dbReference>
<keyword evidence="3" id="KW-1185">Reference proteome</keyword>
<name>A0A2U1V4D2_9PROT</name>
<dbReference type="Gene3D" id="3.90.1170.50">
    <property type="entry name" value="Aldehyde oxidase/xanthine dehydrogenase, a/b hammerhead"/>
    <property type="match status" value="1"/>
</dbReference>
<gene>
    <name evidence="2" type="ORF">CR165_11530</name>
</gene>
<comment type="caution">
    <text evidence="2">The sequence shown here is derived from an EMBL/GenBank/DDBJ whole genome shotgun (WGS) entry which is preliminary data.</text>
</comment>
<proteinExistence type="predicted"/>
<dbReference type="InterPro" id="IPR006311">
    <property type="entry name" value="TAT_signal"/>
</dbReference>
<dbReference type="Proteomes" id="UP000245048">
    <property type="component" value="Unassembled WGS sequence"/>
</dbReference>
<organism evidence="2 3">
    <name type="scientific">Teichococcus aestuarii</name>
    <dbReference type="NCBI Taxonomy" id="568898"/>
    <lineage>
        <taxon>Bacteria</taxon>
        <taxon>Pseudomonadati</taxon>
        <taxon>Pseudomonadota</taxon>
        <taxon>Alphaproteobacteria</taxon>
        <taxon>Acetobacterales</taxon>
        <taxon>Roseomonadaceae</taxon>
        <taxon>Roseomonas</taxon>
    </lineage>
</organism>
<feature type="domain" description="Aldehyde oxidase/xanthine dehydrogenase a/b hammerhead" evidence="1">
    <location>
        <begin position="228"/>
        <end position="307"/>
    </location>
</feature>
<dbReference type="InterPro" id="IPR037165">
    <property type="entry name" value="AldOxase/xan_DH_Mopterin-bd_sf"/>
</dbReference>
<dbReference type="InterPro" id="IPR046867">
    <property type="entry name" value="AldOxase/xan_DH_MoCoBD2"/>
</dbReference>
<reference evidence="3" key="1">
    <citation type="submission" date="2017-10" db="EMBL/GenBank/DDBJ databases">
        <authorList>
            <person name="Toshchakov S.V."/>
            <person name="Goeva M.A."/>
        </authorList>
    </citation>
    <scope>NUCLEOTIDE SEQUENCE [LARGE SCALE GENOMIC DNA]</scope>
    <source>
        <strain evidence="3">JR1/69-1-13</strain>
    </source>
</reference>
<dbReference type="RefSeq" id="WP_109517138.1">
    <property type="nucleotide sequence ID" value="NZ_PDOA01000006.1"/>
</dbReference>
<dbReference type="InterPro" id="IPR036856">
    <property type="entry name" value="Ald_Oxase/Xan_DH_a/b_sf"/>
</dbReference>
<dbReference type="InterPro" id="IPR052516">
    <property type="entry name" value="N-heterocyclic_Hydroxylase"/>
</dbReference>
<dbReference type="SUPFAM" id="SSF54665">
    <property type="entry name" value="CO dehydrogenase molybdoprotein N-domain-like"/>
    <property type="match status" value="1"/>
</dbReference>
<dbReference type="Pfam" id="PF02738">
    <property type="entry name" value="MoCoBD_1"/>
    <property type="match status" value="1"/>
</dbReference>
<evidence type="ECO:0000259" key="1">
    <source>
        <dbReference type="SMART" id="SM01008"/>
    </source>
</evidence>